<accession>D8PSK4</accession>
<dbReference type="InParanoid" id="D8PSK4"/>
<sequence>MYRGGGPASTFPYKKYQCRHYDRQTGRPLRGPCINAGNCRFVHPTDSNWPGVEPASSKRANENGARPPSGRPDDAPARRGRSVDIGRGVDRDREYDRERERERERERDRRHRGRSYERGMDRRDLANVKMESDAERGRLLRESPKGPPPPPRAYSRERIVERRGRTPPPPPPLNRDFVPRHQEMPPPEDPRMPPRSSLAPRMSPERRPPPPAPLPSTTAPAPAANPETRRFPPVTQAAQLDKLGQLFRRIAEISHDTSASLATLSSTQAKLDTYTSISSTLAKISPAASSSIDPVIADVLLSNVDAKGKIDQGVIDVKRVWQDIWSVVEASVNDIVKARVARETDVLARAAVEEVSRVRAEADRAIRALEQEMDGHLRRLRAAAPSGPPPSGRRASDAHYDNRKRFREGEDGFDARGHALATPDAKRRRVDEDGRGVNSPSTPAGQDPALQAMLEDMRAKMNAQAEVLKSLERENSQLKTTLKKPAAEGNSNGKGEWTNGSPNKFEEAPAKA</sequence>
<evidence type="ECO:0000256" key="1">
    <source>
        <dbReference type="PROSITE-ProRule" id="PRU00723"/>
    </source>
</evidence>
<dbReference type="EMBL" id="GL377303">
    <property type="protein sequence ID" value="EFJ01157.1"/>
    <property type="molecule type" value="Genomic_DNA"/>
</dbReference>
<dbReference type="AlphaFoldDB" id="D8PSK4"/>
<feature type="zinc finger region" description="C3H1-type" evidence="1">
    <location>
        <begin position="12"/>
        <end position="46"/>
    </location>
</feature>
<dbReference type="PROSITE" id="PS50103">
    <property type="entry name" value="ZF_C3H1"/>
    <property type="match status" value="1"/>
</dbReference>
<feature type="compositionally biased region" description="Low complexity" evidence="3">
    <location>
        <begin position="215"/>
        <end position="226"/>
    </location>
</feature>
<dbReference type="GO" id="GO:0008270">
    <property type="term" value="F:zinc ion binding"/>
    <property type="evidence" value="ECO:0007669"/>
    <property type="project" value="UniProtKB-KW"/>
</dbReference>
<dbReference type="VEuPathDB" id="FungiDB:SCHCODRAFT_02561145"/>
<evidence type="ECO:0000256" key="2">
    <source>
        <dbReference type="SAM" id="Coils"/>
    </source>
</evidence>
<evidence type="ECO:0000256" key="3">
    <source>
        <dbReference type="SAM" id="MobiDB-lite"/>
    </source>
</evidence>
<feature type="coiled-coil region" evidence="2">
    <location>
        <begin position="352"/>
        <end position="379"/>
    </location>
</feature>
<reference evidence="5 6" key="1">
    <citation type="journal article" date="2010" name="Nat. Biotechnol.">
        <title>Genome sequence of the model mushroom Schizophyllum commune.</title>
        <authorList>
            <person name="Ohm R.A."/>
            <person name="de Jong J.F."/>
            <person name="Lugones L.G."/>
            <person name="Aerts A."/>
            <person name="Kothe E."/>
            <person name="Stajich J.E."/>
            <person name="de Vries R.P."/>
            <person name="Record E."/>
            <person name="Levasseur A."/>
            <person name="Baker S.E."/>
            <person name="Bartholomew K.A."/>
            <person name="Coutinho P.M."/>
            <person name="Erdmann S."/>
            <person name="Fowler T.J."/>
            <person name="Gathman A.C."/>
            <person name="Lombard V."/>
            <person name="Henrissat B."/>
            <person name="Knabe N."/>
            <person name="Kuees U."/>
            <person name="Lilly W.W."/>
            <person name="Lindquist E."/>
            <person name="Lucas S."/>
            <person name="Magnuson J.K."/>
            <person name="Piumi F."/>
            <person name="Raudaskoski M."/>
            <person name="Salamov A."/>
            <person name="Schmutz J."/>
            <person name="Schwarze F.W.M.R."/>
            <person name="vanKuyk P.A."/>
            <person name="Horton J.S."/>
            <person name="Grigoriev I.V."/>
            <person name="Woesten H.A.B."/>
        </authorList>
    </citation>
    <scope>NUCLEOTIDE SEQUENCE [LARGE SCALE GENOMIC DNA]</scope>
    <source>
        <strain evidence="6">H4-8 / FGSC 9210</strain>
    </source>
</reference>
<keyword evidence="2" id="KW-0175">Coiled coil</keyword>
<dbReference type="STRING" id="578458.D8PSK4"/>
<feature type="region of interest" description="Disordered" evidence="3">
    <location>
        <begin position="381"/>
        <end position="448"/>
    </location>
</feature>
<dbReference type="HOGENOM" id="CLU_551038_0_0_1"/>
<gene>
    <name evidence="5" type="ORF">SCHCODRAFT_81412</name>
</gene>
<keyword evidence="6" id="KW-1185">Reference proteome</keyword>
<proteinExistence type="predicted"/>
<dbReference type="OMA" id="WNHESRR"/>
<evidence type="ECO:0000313" key="5">
    <source>
        <dbReference type="EMBL" id="EFJ01157.1"/>
    </source>
</evidence>
<keyword evidence="1" id="KW-0862">Zinc</keyword>
<organism evidence="6">
    <name type="scientific">Schizophyllum commune (strain H4-8 / FGSC 9210)</name>
    <name type="common">Split gill fungus</name>
    <dbReference type="NCBI Taxonomy" id="578458"/>
    <lineage>
        <taxon>Eukaryota</taxon>
        <taxon>Fungi</taxon>
        <taxon>Dikarya</taxon>
        <taxon>Basidiomycota</taxon>
        <taxon>Agaricomycotina</taxon>
        <taxon>Agaricomycetes</taxon>
        <taxon>Agaricomycetidae</taxon>
        <taxon>Agaricales</taxon>
        <taxon>Schizophyllaceae</taxon>
        <taxon>Schizophyllum</taxon>
    </lineage>
</organism>
<feature type="compositionally biased region" description="Basic and acidic residues" evidence="3">
    <location>
        <begin position="114"/>
        <end position="144"/>
    </location>
</feature>
<feature type="compositionally biased region" description="Basic and acidic residues" evidence="3">
    <location>
        <begin position="177"/>
        <end position="192"/>
    </location>
</feature>
<dbReference type="Proteomes" id="UP000007431">
    <property type="component" value="Unassembled WGS sequence"/>
</dbReference>
<name>D8PSK4_SCHCM</name>
<evidence type="ECO:0000313" key="6">
    <source>
        <dbReference type="Proteomes" id="UP000007431"/>
    </source>
</evidence>
<feature type="compositionally biased region" description="Basic and acidic residues" evidence="3">
    <location>
        <begin position="154"/>
        <end position="164"/>
    </location>
</feature>
<dbReference type="InterPro" id="IPR000571">
    <property type="entry name" value="Znf_CCCH"/>
</dbReference>
<feature type="region of interest" description="Disordered" evidence="3">
    <location>
        <begin position="42"/>
        <end position="230"/>
    </location>
</feature>
<protein>
    <submittedName>
        <fullName evidence="5">Expressed protein</fullName>
    </submittedName>
</protein>
<feature type="compositionally biased region" description="Basic and acidic residues" evidence="3">
    <location>
        <begin position="71"/>
        <end position="107"/>
    </location>
</feature>
<feature type="domain" description="C3H1-type" evidence="4">
    <location>
        <begin position="12"/>
        <end position="46"/>
    </location>
</feature>
<evidence type="ECO:0000259" key="4">
    <source>
        <dbReference type="PROSITE" id="PS50103"/>
    </source>
</evidence>
<keyword evidence="1" id="KW-0479">Metal-binding</keyword>
<keyword evidence="1" id="KW-0863">Zinc-finger</keyword>
<feature type="compositionally biased region" description="Basic and acidic residues" evidence="3">
    <location>
        <begin position="394"/>
        <end position="417"/>
    </location>
</feature>
<dbReference type="eggNOG" id="ENOG502SSUR">
    <property type="taxonomic scope" value="Eukaryota"/>
</dbReference>
<feature type="compositionally biased region" description="Polar residues" evidence="3">
    <location>
        <begin position="489"/>
        <end position="502"/>
    </location>
</feature>
<feature type="region of interest" description="Disordered" evidence="3">
    <location>
        <begin position="472"/>
        <end position="512"/>
    </location>
</feature>